<keyword evidence="1" id="KW-0732">Signal</keyword>
<dbReference type="EMBL" id="CP032568">
    <property type="protein sequence ID" value="AYF74344.1"/>
    <property type="molecule type" value="Genomic_DNA"/>
</dbReference>
<evidence type="ECO:0000256" key="1">
    <source>
        <dbReference type="SAM" id="SignalP"/>
    </source>
</evidence>
<dbReference type="RefSeq" id="WP_120736265.1">
    <property type="nucleotide sequence ID" value="NZ_CP032568.1"/>
</dbReference>
<accession>A0A386ZB67</accession>
<protein>
    <recommendedName>
        <fullName evidence="4">Secreted protein</fullName>
    </recommendedName>
</protein>
<dbReference type="KEGG" id="nyu:D7D52_11245"/>
<feature type="signal peptide" evidence="1">
    <location>
        <begin position="1"/>
        <end position="27"/>
    </location>
</feature>
<evidence type="ECO:0000313" key="3">
    <source>
        <dbReference type="Proteomes" id="UP000267164"/>
    </source>
</evidence>
<sequence>MKKLGTFALIGAAAAGILTAGASVAAADDHVDVQSVVAPGEPDPTGGTGSSQLIKVLDQLATGSGRSGTAPN</sequence>
<dbReference type="Proteomes" id="UP000267164">
    <property type="component" value="Chromosome"/>
</dbReference>
<feature type="chain" id="PRO_5017410576" description="Secreted protein" evidence="1">
    <location>
        <begin position="28"/>
        <end position="72"/>
    </location>
</feature>
<gene>
    <name evidence="2" type="ORF">D7D52_11245</name>
</gene>
<proteinExistence type="predicted"/>
<organism evidence="2 3">
    <name type="scientific">Nocardia yunnanensis</name>
    <dbReference type="NCBI Taxonomy" id="2382165"/>
    <lineage>
        <taxon>Bacteria</taxon>
        <taxon>Bacillati</taxon>
        <taxon>Actinomycetota</taxon>
        <taxon>Actinomycetes</taxon>
        <taxon>Mycobacteriales</taxon>
        <taxon>Nocardiaceae</taxon>
        <taxon>Nocardia</taxon>
    </lineage>
</organism>
<keyword evidence="3" id="KW-1185">Reference proteome</keyword>
<evidence type="ECO:0000313" key="2">
    <source>
        <dbReference type="EMBL" id="AYF74344.1"/>
    </source>
</evidence>
<dbReference type="AlphaFoldDB" id="A0A386ZB67"/>
<evidence type="ECO:0008006" key="4">
    <source>
        <dbReference type="Google" id="ProtNLM"/>
    </source>
</evidence>
<reference evidence="2 3" key="1">
    <citation type="submission" date="2018-09" db="EMBL/GenBank/DDBJ databases">
        <title>Nocardia yunnanensis sp. nov., an actinomycete isolated from a soil sample.</title>
        <authorList>
            <person name="Zhang J."/>
        </authorList>
    </citation>
    <scope>NUCLEOTIDE SEQUENCE [LARGE SCALE GENOMIC DNA]</scope>
    <source>
        <strain evidence="2 3">CFHS0054</strain>
    </source>
</reference>
<name>A0A386ZB67_9NOCA</name>